<dbReference type="Pfam" id="PF07228">
    <property type="entry name" value="SpoIIE"/>
    <property type="match status" value="1"/>
</dbReference>
<feature type="domain" description="PPM-type phosphatase" evidence="1">
    <location>
        <begin position="11"/>
        <end position="198"/>
    </location>
</feature>
<protein>
    <submittedName>
        <fullName evidence="2">Phosphoserine phosphatase</fullName>
    </submittedName>
</protein>
<dbReference type="InterPro" id="IPR001932">
    <property type="entry name" value="PPM-type_phosphatase-like_dom"/>
</dbReference>
<proteinExistence type="predicted"/>
<dbReference type="OrthoDB" id="1090916at2"/>
<sequence length="199" mass="22325">MKQIEQHDHVNAIIYQSNKEGKSCCGDSFFIKADDEELICSVADGLGSGQFANESSSLVSEIVEEYGHEDVTTLIDRCNQAMKNKRGATVGILKVNFSQQQFTYCSVGNIRFILNAPSGDYIYPLPTSGYLSGKPRKYKTYTYSYEKGSTFIMYSDGLNVPNMRMCLKHSHSVADIAKQLETYTQDKKDDLTYVLGQLM</sequence>
<dbReference type="PANTHER" id="PTHR35801">
    <property type="entry name" value="PHOSPHOSERINE PHOSPHATASE RSBX"/>
    <property type="match status" value="1"/>
</dbReference>
<dbReference type="AlphaFoldDB" id="A0A081L863"/>
<keyword evidence="3" id="KW-1185">Reference proteome</keyword>
<accession>A0A081L863</accession>
<dbReference type="SMART" id="SM00331">
    <property type="entry name" value="PP2C_SIG"/>
    <property type="match status" value="1"/>
</dbReference>
<evidence type="ECO:0000313" key="3">
    <source>
        <dbReference type="Proteomes" id="UP000028091"/>
    </source>
</evidence>
<dbReference type="PANTHER" id="PTHR35801:SF1">
    <property type="entry name" value="PHOSPHOSERINE PHOSPHATASE RSBX"/>
    <property type="match status" value="1"/>
</dbReference>
<dbReference type="RefSeq" id="WP_034324017.1">
    <property type="nucleotide sequence ID" value="NZ_JBCMYH010000016.1"/>
</dbReference>
<dbReference type="InterPro" id="IPR039248">
    <property type="entry name" value="Ptase_RsbX"/>
</dbReference>
<evidence type="ECO:0000259" key="1">
    <source>
        <dbReference type="PROSITE" id="PS51746"/>
    </source>
</evidence>
<gene>
    <name evidence="2" type="ORF">BA70_09055</name>
</gene>
<reference evidence="2 3" key="1">
    <citation type="submission" date="2012-09" db="EMBL/GenBank/DDBJ databases">
        <title>Genome Sequence of Bacillus sp. DW5-4.</title>
        <authorList>
            <person name="Lai Q."/>
            <person name="Liu Y."/>
            <person name="Shao Z."/>
        </authorList>
    </citation>
    <scope>NUCLEOTIDE SEQUENCE [LARGE SCALE GENOMIC DNA]</scope>
    <source>
        <strain evidence="2 3">DW5-4</strain>
    </source>
</reference>
<dbReference type="eggNOG" id="COG2208">
    <property type="taxonomic scope" value="Bacteria"/>
</dbReference>
<organism evidence="2 3">
    <name type="scientific">Bacillus zhangzhouensis</name>
    <dbReference type="NCBI Taxonomy" id="1178540"/>
    <lineage>
        <taxon>Bacteria</taxon>
        <taxon>Bacillati</taxon>
        <taxon>Bacillota</taxon>
        <taxon>Bacilli</taxon>
        <taxon>Bacillales</taxon>
        <taxon>Bacillaceae</taxon>
        <taxon>Bacillus</taxon>
    </lineage>
</organism>
<evidence type="ECO:0000313" key="2">
    <source>
        <dbReference type="EMBL" id="KEP25439.1"/>
    </source>
</evidence>
<dbReference type="SUPFAM" id="SSF81606">
    <property type="entry name" value="PP2C-like"/>
    <property type="match status" value="1"/>
</dbReference>
<dbReference type="Proteomes" id="UP000028091">
    <property type="component" value="Unassembled WGS sequence"/>
</dbReference>
<name>A0A081L863_9BACI</name>
<dbReference type="EMBL" id="JOTP01000023">
    <property type="protein sequence ID" value="KEP25439.1"/>
    <property type="molecule type" value="Genomic_DNA"/>
</dbReference>
<dbReference type="InterPro" id="IPR036457">
    <property type="entry name" value="PPM-type-like_dom_sf"/>
</dbReference>
<dbReference type="Gene3D" id="3.60.40.10">
    <property type="entry name" value="PPM-type phosphatase domain"/>
    <property type="match status" value="1"/>
</dbReference>
<comment type="caution">
    <text evidence="2">The sequence shown here is derived from an EMBL/GenBank/DDBJ whole genome shotgun (WGS) entry which is preliminary data.</text>
</comment>
<dbReference type="PROSITE" id="PS51746">
    <property type="entry name" value="PPM_2"/>
    <property type="match status" value="1"/>
</dbReference>